<sequence>MIPTASSSSRYRSSSPGPRQPKNSTAGASTRPLRSISARSCKNARNGAMPVPAAIITTGVVGAASLGDGGGGRKPTAPGRTDTCTFWPGSNVAR</sequence>
<name>A0A6P8ASX8_PYRGI</name>
<reference evidence="3" key="3">
    <citation type="submission" date="2025-08" db="UniProtKB">
        <authorList>
            <consortium name="RefSeq"/>
        </authorList>
    </citation>
    <scope>IDENTIFICATION</scope>
    <source>
        <strain evidence="3">NI907</strain>
    </source>
</reference>
<feature type="compositionally biased region" description="Low complexity" evidence="1">
    <location>
        <begin position="1"/>
        <end position="15"/>
    </location>
</feature>
<evidence type="ECO:0000313" key="3">
    <source>
        <dbReference type="RefSeq" id="XP_030977984.1"/>
    </source>
</evidence>
<reference evidence="3" key="2">
    <citation type="submission" date="2019-10" db="EMBL/GenBank/DDBJ databases">
        <authorList>
            <consortium name="NCBI Genome Project"/>
        </authorList>
    </citation>
    <scope>NUCLEOTIDE SEQUENCE</scope>
    <source>
        <strain evidence="3">NI907</strain>
    </source>
</reference>
<evidence type="ECO:0000256" key="1">
    <source>
        <dbReference type="SAM" id="MobiDB-lite"/>
    </source>
</evidence>
<protein>
    <submittedName>
        <fullName evidence="3">Uncharacterized protein</fullName>
    </submittedName>
</protein>
<feature type="region of interest" description="Disordered" evidence="1">
    <location>
        <begin position="63"/>
        <end position="94"/>
    </location>
</feature>
<dbReference type="AlphaFoldDB" id="A0A6P8ASX8"/>
<keyword evidence="2" id="KW-1185">Reference proteome</keyword>
<dbReference type="RefSeq" id="XP_030977984.1">
    <property type="nucleotide sequence ID" value="XM_031129166.1"/>
</dbReference>
<organism evidence="2 3">
    <name type="scientific">Pyricularia grisea</name>
    <name type="common">Crabgrass-specific blast fungus</name>
    <name type="synonym">Magnaporthe grisea</name>
    <dbReference type="NCBI Taxonomy" id="148305"/>
    <lineage>
        <taxon>Eukaryota</taxon>
        <taxon>Fungi</taxon>
        <taxon>Dikarya</taxon>
        <taxon>Ascomycota</taxon>
        <taxon>Pezizomycotina</taxon>
        <taxon>Sordariomycetes</taxon>
        <taxon>Sordariomycetidae</taxon>
        <taxon>Magnaporthales</taxon>
        <taxon>Pyriculariaceae</taxon>
        <taxon>Pyricularia</taxon>
    </lineage>
</organism>
<dbReference type="GeneID" id="41964074"/>
<feature type="region of interest" description="Disordered" evidence="1">
    <location>
        <begin position="1"/>
        <end position="46"/>
    </location>
</feature>
<dbReference type="Proteomes" id="UP000515153">
    <property type="component" value="Unplaced"/>
</dbReference>
<evidence type="ECO:0000313" key="2">
    <source>
        <dbReference type="Proteomes" id="UP000515153"/>
    </source>
</evidence>
<reference evidence="3" key="1">
    <citation type="journal article" date="2019" name="Mol. Biol. Evol.">
        <title>Blast fungal genomes show frequent chromosomal changes, gene gains and losses, and effector gene turnover.</title>
        <authorList>
            <person name="Gomez Luciano L.B."/>
            <person name="Jason Tsai I."/>
            <person name="Chuma I."/>
            <person name="Tosa Y."/>
            <person name="Chen Y.H."/>
            <person name="Li J.Y."/>
            <person name="Li M.Y."/>
            <person name="Jade Lu M.Y."/>
            <person name="Nakayashiki H."/>
            <person name="Li W.H."/>
        </authorList>
    </citation>
    <scope>NUCLEOTIDE SEQUENCE</scope>
    <source>
        <strain evidence="3">NI907</strain>
    </source>
</reference>
<dbReference type="KEGG" id="pgri:PgNI_09178"/>
<gene>
    <name evidence="3" type="ORF">PgNI_09178</name>
</gene>
<proteinExistence type="predicted"/>
<accession>A0A6P8ASX8</accession>